<dbReference type="AlphaFoldDB" id="A0A916WDG9"/>
<dbReference type="RefSeq" id="WP_188823150.1">
    <property type="nucleotide sequence ID" value="NZ_BMHH01000005.1"/>
</dbReference>
<reference evidence="2" key="2">
    <citation type="submission" date="2020-09" db="EMBL/GenBank/DDBJ databases">
        <authorList>
            <person name="Sun Q."/>
            <person name="Zhou Y."/>
        </authorList>
    </citation>
    <scope>NUCLEOTIDE SEQUENCE</scope>
    <source>
        <strain evidence="2">CGMCC 1.15082</strain>
    </source>
</reference>
<evidence type="ECO:0000256" key="1">
    <source>
        <dbReference type="SAM" id="MobiDB-lite"/>
    </source>
</evidence>
<keyword evidence="3" id="KW-1185">Reference proteome</keyword>
<comment type="caution">
    <text evidence="2">The sequence shown here is derived from an EMBL/GenBank/DDBJ whole genome shotgun (WGS) entry which is preliminary data.</text>
</comment>
<feature type="region of interest" description="Disordered" evidence="1">
    <location>
        <begin position="44"/>
        <end position="63"/>
    </location>
</feature>
<organism evidence="2 3">
    <name type="scientific">Brucella endophytica</name>
    <dbReference type="NCBI Taxonomy" id="1963359"/>
    <lineage>
        <taxon>Bacteria</taxon>
        <taxon>Pseudomonadati</taxon>
        <taxon>Pseudomonadota</taxon>
        <taxon>Alphaproteobacteria</taxon>
        <taxon>Hyphomicrobiales</taxon>
        <taxon>Brucellaceae</taxon>
        <taxon>Brucella/Ochrobactrum group</taxon>
        <taxon>Brucella</taxon>
    </lineage>
</organism>
<dbReference type="EMBL" id="BMHH01000005">
    <property type="protein sequence ID" value="GGA88784.1"/>
    <property type="molecule type" value="Genomic_DNA"/>
</dbReference>
<evidence type="ECO:0000313" key="2">
    <source>
        <dbReference type="EMBL" id="GGA88784.1"/>
    </source>
</evidence>
<reference evidence="2" key="1">
    <citation type="journal article" date="2014" name="Int. J. Syst. Evol. Microbiol.">
        <title>Complete genome sequence of Corynebacterium casei LMG S-19264T (=DSM 44701T), isolated from a smear-ripened cheese.</title>
        <authorList>
            <consortium name="US DOE Joint Genome Institute (JGI-PGF)"/>
            <person name="Walter F."/>
            <person name="Albersmeier A."/>
            <person name="Kalinowski J."/>
            <person name="Ruckert C."/>
        </authorList>
    </citation>
    <scope>NUCLEOTIDE SEQUENCE</scope>
    <source>
        <strain evidence="2">CGMCC 1.15082</strain>
    </source>
</reference>
<gene>
    <name evidence="2" type="ORF">GCM10011491_15730</name>
</gene>
<sequence>MTTHLPQDLQDALDRFIAGKQGSINKTEAIAMILRDWMVKEGYLPARKDEGLPPDELNSSNDD</sequence>
<proteinExistence type="predicted"/>
<name>A0A916WDG9_9HYPH</name>
<accession>A0A916WDG9</accession>
<dbReference type="Proteomes" id="UP000646478">
    <property type="component" value="Unassembled WGS sequence"/>
</dbReference>
<protein>
    <submittedName>
        <fullName evidence="2">Uncharacterized protein</fullName>
    </submittedName>
</protein>
<evidence type="ECO:0000313" key="3">
    <source>
        <dbReference type="Proteomes" id="UP000646478"/>
    </source>
</evidence>